<comment type="similarity">
    <text evidence="1">Belongs to the N-acetylmuramoyl-L-alanine amidase 2 family.</text>
</comment>
<dbReference type="InterPro" id="IPR002502">
    <property type="entry name" value="Amidase_domain"/>
</dbReference>
<sequence length="533" mass="59680">MKIDENLANISEILDRRRGLQRSESFSTVTSSKAEAFVKQQYEDLAKLASLSDSVLAVDSKSSEKLPKREGVHVGDVIYVNYIIPNDATNCSNCTLNNSNQQLERDNVSDSTHSIFDTESNRLIKHISNRKFMWICITCIVIALVVIIGSLTIFLTLINPYRAINGCIDCAENVDATTEDISINTFDTTLLPILFPELLVTREMWNAISPKSLNISKLLGPIKRIIIGQTSGNSCFEKSHCTDIVKKIQTKDPNLDDIPYNFLIGGDGLIYEGRGLNNEGQHSMNLDGTDYNSIGICIAFIGDYQVIAPDSSQLNLLKIFLETFIDLEIIDRDYIIVSQDDLVYNTVQANVLNSALETFKNYRSLYKIHRRIEWSAQRYRGTPTKFNQVIDSVLIGHTETTECTDLKSCIIKVRAMQSDAFSRSFDDTSYNFFVGADGLVFEGRGWDNVGAHTREYNPKTIGIAAIGNFNSITPNNKLSNSILRIIEDAQVLGKLSSNIKIYGRSDFAYSGPGNAFMNVIKEWCQYGNRTMPC</sequence>
<dbReference type="Pfam" id="PF01510">
    <property type="entry name" value="Amidase_2"/>
    <property type="match status" value="2"/>
</dbReference>
<protein>
    <recommendedName>
        <fullName evidence="5">Peptidoglycan recognition protein family domain-containing protein</fullName>
    </recommendedName>
</protein>
<feature type="domain" description="Peptidoglycan recognition protein family" evidence="5">
    <location>
        <begin position="197"/>
        <end position="343"/>
    </location>
</feature>
<evidence type="ECO:0000256" key="2">
    <source>
        <dbReference type="ARBA" id="ARBA00022588"/>
    </source>
</evidence>
<dbReference type="GO" id="GO:0008270">
    <property type="term" value="F:zinc ion binding"/>
    <property type="evidence" value="ECO:0007669"/>
    <property type="project" value="InterPro"/>
</dbReference>
<dbReference type="PANTHER" id="PTHR11022">
    <property type="entry name" value="PEPTIDOGLYCAN RECOGNITION PROTEIN"/>
    <property type="match status" value="1"/>
</dbReference>
<evidence type="ECO:0000256" key="1">
    <source>
        <dbReference type="ARBA" id="ARBA00007553"/>
    </source>
</evidence>
<keyword evidence="4" id="KW-0812">Transmembrane</keyword>
<keyword evidence="4" id="KW-0472">Membrane</keyword>
<keyword evidence="3" id="KW-0391">Immunity</keyword>
<proteinExistence type="inferred from homology"/>
<evidence type="ECO:0000256" key="4">
    <source>
        <dbReference type="SAM" id="Phobius"/>
    </source>
</evidence>
<reference evidence="6" key="2">
    <citation type="submission" date="2022-10" db="EMBL/GenBank/DDBJ databases">
        <authorList>
            <consortium name="ENA_rothamsted_submissions"/>
            <consortium name="culmorum"/>
            <person name="King R."/>
        </authorList>
    </citation>
    <scope>NUCLEOTIDE SEQUENCE</scope>
</reference>
<reference evidence="6" key="1">
    <citation type="submission" date="2022-01" db="EMBL/GenBank/DDBJ databases">
        <authorList>
            <person name="King R."/>
        </authorList>
    </citation>
    <scope>NUCLEOTIDE SEQUENCE</scope>
</reference>
<dbReference type="OrthoDB" id="10001926at2759"/>
<organism evidence="6 7">
    <name type="scientific">Chironomus riparius</name>
    <dbReference type="NCBI Taxonomy" id="315576"/>
    <lineage>
        <taxon>Eukaryota</taxon>
        <taxon>Metazoa</taxon>
        <taxon>Ecdysozoa</taxon>
        <taxon>Arthropoda</taxon>
        <taxon>Hexapoda</taxon>
        <taxon>Insecta</taxon>
        <taxon>Pterygota</taxon>
        <taxon>Neoptera</taxon>
        <taxon>Endopterygota</taxon>
        <taxon>Diptera</taxon>
        <taxon>Nematocera</taxon>
        <taxon>Chironomoidea</taxon>
        <taxon>Chironomidae</taxon>
        <taxon>Chironominae</taxon>
        <taxon>Chironomus</taxon>
    </lineage>
</organism>
<dbReference type="GO" id="GO:0009253">
    <property type="term" value="P:peptidoglycan catabolic process"/>
    <property type="evidence" value="ECO:0007669"/>
    <property type="project" value="InterPro"/>
</dbReference>
<dbReference type="SMART" id="SM00701">
    <property type="entry name" value="PGRP"/>
    <property type="match status" value="2"/>
</dbReference>
<dbReference type="GO" id="GO:0045087">
    <property type="term" value="P:innate immune response"/>
    <property type="evidence" value="ECO:0007669"/>
    <property type="project" value="UniProtKB-KW"/>
</dbReference>
<evidence type="ECO:0000256" key="3">
    <source>
        <dbReference type="ARBA" id="ARBA00022859"/>
    </source>
</evidence>
<dbReference type="PANTHER" id="PTHR11022:SF41">
    <property type="entry name" value="PEPTIDOGLYCAN-RECOGNITION PROTEIN LC-RELATED"/>
    <property type="match status" value="1"/>
</dbReference>
<dbReference type="InterPro" id="IPR036505">
    <property type="entry name" value="Amidase/PGRP_sf"/>
</dbReference>
<keyword evidence="4" id="KW-1133">Transmembrane helix</keyword>
<keyword evidence="7" id="KW-1185">Reference proteome</keyword>
<evidence type="ECO:0000259" key="5">
    <source>
        <dbReference type="SMART" id="SM00701"/>
    </source>
</evidence>
<dbReference type="EMBL" id="OU895877">
    <property type="protein sequence ID" value="CAG9797436.1"/>
    <property type="molecule type" value="Genomic_DNA"/>
</dbReference>
<dbReference type="SUPFAM" id="SSF55846">
    <property type="entry name" value="N-acetylmuramoyl-L-alanine amidase-like"/>
    <property type="match status" value="2"/>
</dbReference>
<dbReference type="AlphaFoldDB" id="A0A9N9RIH3"/>
<dbReference type="InterPro" id="IPR015510">
    <property type="entry name" value="PGRP"/>
</dbReference>
<gene>
    <name evidence="6" type="ORF">CHIRRI_LOCUS435</name>
</gene>
<feature type="domain" description="Peptidoglycan recognition protein family" evidence="5">
    <location>
        <begin position="366"/>
        <end position="508"/>
    </location>
</feature>
<feature type="transmembrane region" description="Helical" evidence="4">
    <location>
        <begin position="132"/>
        <end position="158"/>
    </location>
</feature>
<dbReference type="Gene3D" id="3.40.80.10">
    <property type="entry name" value="Peptidoglycan recognition protein-like"/>
    <property type="match status" value="2"/>
</dbReference>
<evidence type="ECO:0000313" key="7">
    <source>
        <dbReference type="Proteomes" id="UP001153620"/>
    </source>
</evidence>
<evidence type="ECO:0000313" key="6">
    <source>
        <dbReference type="EMBL" id="CAG9797436.1"/>
    </source>
</evidence>
<dbReference type="InterPro" id="IPR006619">
    <property type="entry name" value="PGRP_domain_met/bac"/>
</dbReference>
<accession>A0A9N9RIH3</accession>
<name>A0A9N9RIH3_9DIPT</name>
<keyword evidence="2" id="KW-0399">Innate immunity</keyword>
<dbReference type="CDD" id="cd06583">
    <property type="entry name" value="PGRP"/>
    <property type="match status" value="2"/>
</dbReference>
<dbReference type="GO" id="GO:0008745">
    <property type="term" value="F:N-acetylmuramoyl-L-alanine amidase activity"/>
    <property type="evidence" value="ECO:0007669"/>
    <property type="project" value="InterPro"/>
</dbReference>
<dbReference type="Proteomes" id="UP001153620">
    <property type="component" value="Chromosome 1"/>
</dbReference>